<keyword evidence="3" id="KW-1185">Reference proteome</keyword>
<proteinExistence type="predicted"/>
<feature type="domain" description="NAD/GMP synthase" evidence="1">
    <location>
        <begin position="182"/>
        <end position="248"/>
    </location>
</feature>
<dbReference type="SUPFAM" id="SSF52402">
    <property type="entry name" value="Adenine nucleotide alpha hydrolases-like"/>
    <property type="match status" value="1"/>
</dbReference>
<dbReference type="InterPro" id="IPR022310">
    <property type="entry name" value="NAD/GMP_synthase"/>
</dbReference>
<sequence>MRIQLHHDSQWVRNGDTMVAGSAFVDGEQLSAEDLADRVSKTESEDELRRVLSRGNGFFSVIHQTEAATFAAVDHVRSWPLYYAVTDDVYVSDSAEWVHDAGASRGYDPIAATEYLFCCFVSGKDTLSRDVKQLRAGELVRFDDSEPGVQSGRYFVHSPTESTTSIDMDELDEVVEGAVGRLIDRADGRTILLGLSGGYDSRIIALMLHRLGYENVVAYTTQAAASGSENVETARSLADDLDFEHITVTSGAADYGRIDGSAQMKLVEDIGYLSEYPSINKVIQRRKLEAGGIDPEEVVHVLGHQLLGAGTFLPAWVREQHTLSRAEFTDLLWSLHYSHWEASSRTQWRELFESRMVDQIPASLYHSGTVEPTPAAMRGIEQWYWQERLPKFITIRREYEYLGFDMWYPLLDKELFSFFQRSDHRDRVEKRALKEYAARLDREVRGVRLRDELGGDGSSQSPANLLWNQIVRLVHALPDPATEAIRRRYNEYRSQDLYHTDPRYRIVSEETFDSFSFANVDDNALHRTLLYLYLYENGYFTLPGSTELDRAVGRAGKSG</sequence>
<dbReference type="GO" id="GO:0006163">
    <property type="term" value="P:purine nucleotide metabolic process"/>
    <property type="evidence" value="ECO:0007669"/>
    <property type="project" value="UniProtKB-ARBA"/>
</dbReference>
<evidence type="ECO:0000259" key="1">
    <source>
        <dbReference type="Pfam" id="PF02540"/>
    </source>
</evidence>
<dbReference type="Proteomes" id="UP000466535">
    <property type="component" value="Unassembled WGS sequence"/>
</dbReference>
<evidence type="ECO:0000313" key="2">
    <source>
        <dbReference type="EMBL" id="MXR53032.1"/>
    </source>
</evidence>
<dbReference type="PANTHER" id="PTHR43284">
    <property type="entry name" value="ASPARAGINE SYNTHETASE (GLUTAMINE-HYDROLYZING)"/>
    <property type="match status" value="1"/>
</dbReference>
<dbReference type="Pfam" id="PF02540">
    <property type="entry name" value="NAD_synthase"/>
    <property type="match status" value="1"/>
</dbReference>
<protein>
    <recommendedName>
        <fullName evidence="1">NAD/GMP synthase domain-containing protein</fullName>
    </recommendedName>
</protein>
<evidence type="ECO:0000313" key="3">
    <source>
        <dbReference type="Proteomes" id="UP000466535"/>
    </source>
</evidence>
<dbReference type="Gene3D" id="3.40.50.620">
    <property type="entry name" value="HUPs"/>
    <property type="match status" value="1"/>
</dbReference>
<gene>
    <name evidence="2" type="ORF">GRX03_15650</name>
</gene>
<comment type="caution">
    <text evidence="2">The sequence shown here is derived from an EMBL/GenBank/DDBJ whole genome shotgun (WGS) entry which is preliminary data.</text>
</comment>
<dbReference type="PANTHER" id="PTHR43284:SF1">
    <property type="entry name" value="ASPARAGINE SYNTHETASE"/>
    <property type="match status" value="1"/>
</dbReference>
<accession>A0A6B0TCA7</accession>
<organism evidence="2 3">
    <name type="scientific">Halovenus carboxidivorans</name>
    <dbReference type="NCBI Taxonomy" id="2692199"/>
    <lineage>
        <taxon>Archaea</taxon>
        <taxon>Methanobacteriati</taxon>
        <taxon>Methanobacteriota</taxon>
        <taxon>Stenosarchaea group</taxon>
        <taxon>Halobacteria</taxon>
        <taxon>Halobacteriales</taxon>
        <taxon>Haloarculaceae</taxon>
        <taxon>Halovenus</taxon>
    </lineage>
</organism>
<reference evidence="2 3" key="1">
    <citation type="submission" date="2019-12" db="EMBL/GenBank/DDBJ databases">
        <title>Isolation and characterization of three novel carbon monoxide-oxidizing members of Halobacteria from salione crusts and soils.</title>
        <authorList>
            <person name="Myers M.R."/>
            <person name="King G.M."/>
        </authorList>
    </citation>
    <scope>NUCLEOTIDE SEQUENCE [LARGE SCALE GENOMIC DNA]</scope>
    <source>
        <strain evidence="2 3">WSH3</strain>
    </source>
</reference>
<name>A0A6B0TCA7_9EURY</name>
<dbReference type="InterPro" id="IPR051786">
    <property type="entry name" value="ASN_synthetase/amidase"/>
</dbReference>
<dbReference type="SUPFAM" id="SSF56235">
    <property type="entry name" value="N-terminal nucleophile aminohydrolases (Ntn hydrolases)"/>
    <property type="match status" value="1"/>
</dbReference>
<dbReference type="RefSeq" id="WP_159765263.1">
    <property type="nucleotide sequence ID" value="NZ_WUUT01000007.1"/>
</dbReference>
<dbReference type="AlphaFoldDB" id="A0A6B0TCA7"/>
<dbReference type="InterPro" id="IPR014729">
    <property type="entry name" value="Rossmann-like_a/b/a_fold"/>
</dbReference>
<dbReference type="EMBL" id="WUUT01000007">
    <property type="protein sequence ID" value="MXR53032.1"/>
    <property type="molecule type" value="Genomic_DNA"/>
</dbReference>
<dbReference type="InterPro" id="IPR029055">
    <property type="entry name" value="Ntn_hydrolases_N"/>
</dbReference>
<dbReference type="OrthoDB" id="8692at2157"/>